<evidence type="ECO:0000256" key="13">
    <source>
        <dbReference type="ARBA" id="ARBA00060789"/>
    </source>
</evidence>
<evidence type="ECO:0000256" key="14">
    <source>
        <dbReference type="ARBA" id="ARBA00065658"/>
    </source>
</evidence>
<keyword evidence="8" id="KW-1015">Disulfide bond</keyword>
<dbReference type="GO" id="GO:0043066">
    <property type="term" value="P:negative regulation of apoptotic process"/>
    <property type="evidence" value="ECO:0007669"/>
    <property type="project" value="TreeGrafter"/>
</dbReference>
<dbReference type="AlphaFoldDB" id="A0AA40LUW9"/>
<keyword evidence="18" id="KW-1185">Reference proteome</keyword>
<protein>
    <recommendedName>
        <fullName evidence="15">Migration and invasion enhancer 1</fullName>
    </recommendedName>
</protein>
<evidence type="ECO:0000256" key="4">
    <source>
        <dbReference type="ARBA" id="ARBA00022490"/>
    </source>
</evidence>
<name>A0AA40LUW9_CNENI</name>
<evidence type="ECO:0000313" key="17">
    <source>
        <dbReference type="EMBL" id="KAK1344743.1"/>
    </source>
</evidence>
<keyword evidence="4" id="KW-0963">Cytoplasm</keyword>
<keyword evidence="3" id="KW-1003">Cell membrane</keyword>
<keyword evidence="5" id="KW-0053">Apoptosis</keyword>
<keyword evidence="10" id="KW-0449">Lipoprotein</keyword>
<comment type="caution">
    <text evidence="17">The sequence shown here is derived from an EMBL/GenBank/DDBJ whole genome shotgun (WGS) entry which is preliminary data.</text>
</comment>
<dbReference type="InterPro" id="IPR036249">
    <property type="entry name" value="Thioredoxin-like_sf"/>
</dbReference>
<feature type="compositionally biased region" description="Basic and acidic residues" evidence="16">
    <location>
        <begin position="317"/>
        <end position="326"/>
    </location>
</feature>
<evidence type="ECO:0000256" key="10">
    <source>
        <dbReference type="ARBA" id="ARBA00023288"/>
    </source>
</evidence>
<reference evidence="17" key="1">
    <citation type="submission" date="2023-06" db="EMBL/GenBank/DDBJ databases">
        <title>Reference genome for the Northern bat (Eptesicus nilssonii), a most northern bat species.</title>
        <authorList>
            <person name="Laine V.N."/>
            <person name="Pulliainen A.T."/>
            <person name="Lilley T.M."/>
        </authorList>
    </citation>
    <scope>NUCLEOTIDE SEQUENCE</scope>
    <source>
        <strain evidence="17">BLF_Eptnil</strain>
        <tissue evidence="17">Kidney</tissue>
    </source>
</reference>
<dbReference type="Pfam" id="PF10262">
    <property type="entry name" value="Rdx"/>
    <property type="match status" value="1"/>
</dbReference>
<evidence type="ECO:0000256" key="15">
    <source>
        <dbReference type="ARBA" id="ARBA00069166"/>
    </source>
</evidence>
<comment type="similarity">
    <text evidence="13">Belongs to the SelWTH family.</text>
</comment>
<dbReference type="PANTHER" id="PTHR15124:SF27">
    <property type="entry name" value="MIGRATION AND INVASION ENHANCER 1"/>
    <property type="match status" value="1"/>
</dbReference>
<sequence length="326" mass="35819">MAQWFDSLSGHMPRLEMEPGSGVRIVVEYCEPCGFEATYLELASAVKEQYPGIEIESRLGGTGAFEIDINGQLVFSKLENGGFPYEKDLIEAIRRPSNGEPLEKITNSRPPCVILRSGHCSELRSSRPLPLLTHRCLLSQKNKWVRKLHGSHGFKTPRNQSGGRFTELEVPANHRSQPSVCHCSAGQESPLQEPRGPWKVEETRQATRPQLGHHLHAQAASGWTVEPSPDPPVSIRRPPSLTREHQALCSWELRAPSREPHRQVTLAVLPCGTGSTHAEVTRLQGAFKGAPPPRPGPRPTPVHLAPPPEEGIGRQGSRRDPGIVGG</sequence>
<evidence type="ECO:0000256" key="1">
    <source>
        <dbReference type="ARBA" id="ARBA00004342"/>
    </source>
</evidence>
<dbReference type="GO" id="GO:0005886">
    <property type="term" value="C:plasma membrane"/>
    <property type="evidence" value="ECO:0007669"/>
    <property type="project" value="UniProtKB-SubCell"/>
</dbReference>
<dbReference type="SUPFAM" id="SSF52833">
    <property type="entry name" value="Thioredoxin-like"/>
    <property type="match status" value="1"/>
</dbReference>
<evidence type="ECO:0000256" key="16">
    <source>
        <dbReference type="SAM" id="MobiDB-lite"/>
    </source>
</evidence>
<evidence type="ECO:0000256" key="12">
    <source>
        <dbReference type="ARBA" id="ARBA00055778"/>
    </source>
</evidence>
<dbReference type="Gene3D" id="3.40.30.10">
    <property type="entry name" value="Glutaredoxin"/>
    <property type="match status" value="1"/>
</dbReference>
<dbReference type="GO" id="GO:0006915">
    <property type="term" value="P:apoptotic process"/>
    <property type="evidence" value="ECO:0007669"/>
    <property type="project" value="UniProtKB-KW"/>
</dbReference>
<organism evidence="17 18">
    <name type="scientific">Cnephaeus nilssonii</name>
    <name type="common">Northern bat</name>
    <name type="synonym">Eptesicus nilssonii</name>
    <dbReference type="NCBI Taxonomy" id="3371016"/>
    <lineage>
        <taxon>Eukaryota</taxon>
        <taxon>Metazoa</taxon>
        <taxon>Chordata</taxon>
        <taxon>Craniata</taxon>
        <taxon>Vertebrata</taxon>
        <taxon>Euteleostomi</taxon>
        <taxon>Mammalia</taxon>
        <taxon>Eutheria</taxon>
        <taxon>Laurasiatheria</taxon>
        <taxon>Chiroptera</taxon>
        <taxon>Yangochiroptera</taxon>
        <taxon>Vespertilionidae</taxon>
        <taxon>Cnephaeus</taxon>
    </lineage>
</organism>
<evidence type="ECO:0000256" key="2">
    <source>
        <dbReference type="ARBA" id="ARBA00004514"/>
    </source>
</evidence>
<comment type="subunit">
    <text evidence="14">Interacts with GPX1.</text>
</comment>
<evidence type="ECO:0000256" key="3">
    <source>
        <dbReference type="ARBA" id="ARBA00022475"/>
    </source>
</evidence>
<proteinExistence type="inferred from homology"/>
<dbReference type="NCBIfam" id="TIGR02174">
    <property type="entry name" value="CXXU_selWTH"/>
    <property type="match status" value="1"/>
</dbReference>
<evidence type="ECO:0000256" key="5">
    <source>
        <dbReference type="ARBA" id="ARBA00022703"/>
    </source>
</evidence>
<evidence type="ECO:0000256" key="9">
    <source>
        <dbReference type="ARBA" id="ARBA00023284"/>
    </source>
</evidence>
<dbReference type="PANTHER" id="PTHR15124">
    <property type="entry name" value="SELENOPROTEIN W"/>
    <property type="match status" value="1"/>
</dbReference>
<feature type="compositionally biased region" description="Pro residues" evidence="16">
    <location>
        <begin position="290"/>
        <end position="309"/>
    </location>
</feature>
<gene>
    <name evidence="17" type="ORF">QTO34_013441</name>
</gene>
<dbReference type="InterPro" id="IPR051441">
    <property type="entry name" value="SelW_related"/>
</dbReference>
<dbReference type="GO" id="GO:0051491">
    <property type="term" value="P:positive regulation of filopodium assembly"/>
    <property type="evidence" value="ECO:0007669"/>
    <property type="project" value="TreeGrafter"/>
</dbReference>
<dbReference type="FunFam" id="3.40.30.10:FF:000131">
    <property type="entry name" value="migration and invasion enhancer 1"/>
    <property type="match status" value="1"/>
</dbReference>
<comment type="subcellular location">
    <subcellularLocation>
        <location evidence="1">Cell membrane</location>
        <topology evidence="1">Lipid-anchor</topology>
        <orientation evidence="1">Cytoplasmic side</orientation>
    </subcellularLocation>
    <subcellularLocation>
        <location evidence="2">Cytoplasm</location>
        <location evidence="2">Cytosol</location>
    </subcellularLocation>
</comment>
<feature type="region of interest" description="Disordered" evidence="16">
    <location>
        <begin position="286"/>
        <end position="326"/>
    </location>
</feature>
<evidence type="ECO:0000256" key="6">
    <source>
        <dbReference type="ARBA" id="ARBA00022990"/>
    </source>
</evidence>
<feature type="region of interest" description="Disordered" evidence="16">
    <location>
        <begin position="176"/>
        <end position="197"/>
    </location>
</feature>
<evidence type="ECO:0000256" key="8">
    <source>
        <dbReference type="ARBA" id="ARBA00023157"/>
    </source>
</evidence>
<keyword evidence="6" id="KW-0007">Acetylation</keyword>
<comment type="function">
    <text evidence="12">Increases cell migration by inducing filopodia formation at the leading edge of migrating cells. Plays a role in regulation of apoptosis, possibly through control of CASP3. May be involved in a redox-related process.</text>
</comment>
<dbReference type="GO" id="GO:0005829">
    <property type="term" value="C:cytosol"/>
    <property type="evidence" value="ECO:0007669"/>
    <property type="project" value="UniProtKB-SubCell"/>
</dbReference>
<dbReference type="Proteomes" id="UP001177744">
    <property type="component" value="Unassembled WGS sequence"/>
</dbReference>
<dbReference type="InterPro" id="IPR011893">
    <property type="entry name" value="Selenoprotein_Rdx-typ"/>
</dbReference>
<evidence type="ECO:0000256" key="7">
    <source>
        <dbReference type="ARBA" id="ARBA00023136"/>
    </source>
</evidence>
<dbReference type="EMBL" id="JAULJE010000003">
    <property type="protein sequence ID" value="KAK1344743.1"/>
    <property type="molecule type" value="Genomic_DNA"/>
</dbReference>
<keyword evidence="11" id="KW-0636">Prenylation</keyword>
<keyword evidence="7" id="KW-0472">Membrane</keyword>
<evidence type="ECO:0000313" key="18">
    <source>
        <dbReference type="Proteomes" id="UP001177744"/>
    </source>
</evidence>
<accession>A0AA40LUW9</accession>
<evidence type="ECO:0000256" key="11">
    <source>
        <dbReference type="ARBA" id="ARBA00023289"/>
    </source>
</evidence>
<feature type="region of interest" description="Disordered" evidence="16">
    <location>
        <begin position="217"/>
        <end position="238"/>
    </location>
</feature>
<keyword evidence="9" id="KW-0676">Redox-active center</keyword>